<keyword evidence="3" id="KW-1185">Reference proteome</keyword>
<evidence type="ECO:0000259" key="1">
    <source>
        <dbReference type="Pfam" id="PF08241"/>
    </source>
</evidence>
<gene>
    <name evidence="2" type="ORF">ATE48_14220</name>
</gene>
<sequence>MTQLNWPTLAEEISRGTVRDPMQHFRARQKRNCPLCGFTGYFLSAGPRQEARCPNCASKERDRIIALYLRRNNLDPNDKRVLHFSAERPFFHQWKRNPKYVAGDIKRSAVANAVVDITALSYPDNEFDVIVCNHVLEHVPEDAKGMAECFRVMKPGGTGIFSVPMDVNAEETWNPPPGTPVEEIERICGRTHVRLYGLDFPKLLASHGFVAEEILFSSEENERHRLAAEKVYVVRKPAAN</sequence>
<dbReference type="STRING" id="1759059.ATE48_14220"/>
<dbReference type="KEGG" id="cbot:ATE48_14220"/>
<evidence type="ECO:0000313" key="3">
    <source>
        <dbReference type="Proteomes" id="UP000092498"/>
    </source>
</evidence>
<protein>
    <recommendedName>
        <fullName evidence="1">Methyltransferase type 11 domain-containing protein</fullName>
    </recommendedName>
</protein>
<dbReference type="CDD" id="cd02440">
    <property type="entry name" value="AdoMet_MTases"/>
    <property type="match status" value="1"/>
</dbReference>
<dbReference type="EMBL" id="CP013244">
    <property type="protein sequence ID" value="ANP46987.1"/>
    <property type="molecule type" value="Genomic_DNA"/>
</dbReference>
<dbReference type="Proteomes" id="UP000092498">
    <property type="component" value="Chromosome"/>
</dbReference>
<accession>A0A1B1AKA0</accession>
<dbReference type="InterPro" id="IPR029063">
    <property type="entry name" value="SAM-dependent_MTases_sf"/>
</dbReference>
<feature type="domain" description="Methyltransferase type 11" evidence="1">
    <location>
        <begin position="112"/>
        <end position="160"/>
    </location>
</feature>
<dbReference type="InterPro" id="IPR013216">
    <property type="entry name" value="Methyltransf_11"/>
</dbReference>
<dbReference type="RefSeq" id="WP_066772581.1">
    <property type="nucleotide sequence ID" value="NZ_CP013244.1"/>
</dbReference>
<dbReference type="SUPFAM" id="SSF53335">
    <property type="entry name" value="S-adenosyl-L-methionine-dependent methyltransferases"/>
    <property type="match status" value="1"/>
</dbReference>
<name>A0A1B1AKA0_9PROT</name>
<reference evidence="2 3" key="1">
    <citation type="submission" date="2015-11" db="EMBL/GenBank/DDBJ databases">
        <title>Whole-Genome Sequence of Candidatus Oderbacter manganicum from the National Park Lower Oder Valley, Germany.</title>
        <authorList>
            <person name="Braun B."/>
            <person name="Liere K."/>
            <person name="Szewzyk U."/>
        </authorList>
    </citation>
    <scope>NUCLEOTIDE SEQUENCE [LARGE SCALE GENOMIC DNA]</scope>
    <source>
        <strain evidence="2 3">OTSz_A_272</strain>
    </source>
</reference>
<dbReference type="Gene3D" id="3.40.50.150">
    <property type="entry name" value="Vaccinia Virus protein VP39"/>
    <property type="match status" value="1"/>
</dbReference>
<proteinExistence type="predicted"/>
<evidence type="ECO:0000313" key="2">
    <source>
        <dbReference type="EMBL" id="ANP46987.1"/>
    </source>
</evidence>
<dbReference type="OrthoDB" id="9777830at2"/>
<dbReference type="GO" id="GO:0008757">
    <property type="term" value="F:S-adenosylmethionine-dependent methyltransferase activity"/>
    <property type="evidence" value="ECO:0007669"/>
    <property type="project" value="InterPro"/>
</dbReference>
<dbReference type="Pfam" id="PF08241">
    <property type="entry name" value="Methyltransf_11"/>
    <property type="match status" value="1"/>
</dbReference>
<organism evidence="2 3">
    <name type="scientific">Candidatus Viadribacter manganicus</name>
    <dbReference type="NCBI Taxonomy" id="1759059"/>
    <lineage>
        <taxon>Bacteria</taxon>
        <taxon>Pseudomonadati</taxon>
        <taxon>Pseudomonadota</taxon>
        <taxon>Alphaproteobacteria</taxon>
        <taxon>Hyphomonadales</taxon>
        <taxon>Hyphomonadaceae</taxon>
        <taxon>Candidatus Viadribacter</taxon>
    </lineage>
</organism>
<dbReference type="InParanoid" id="A0A1B1AKA0"/>
<dbReference type="AlphaFoldDB" id="A0A1B1AKA0"/>